<proteinExistence type="predicted"/>
<protein>
    <submittedName>
        <fullName evidence="1">Uncharacterized protein</fullName>
    </submittedName>
</protein>
<accession>V5Q9U1</accession>
<evidence type="ECO:0000313" key="2">
    <source>
        <dbReference type="Proteomes" id="UP000018624"/>
    </source>
</evidence>
<keyword evidence="2" id="KW-1185">Reference proteome</keyword>
<dbReference type="EMBL" id="KF626668">
    <property type="protein sequence ID" value="AHB12220.1"/>
    <property type="molecule type" value="Genomic_DNA"/>
</dbReference>
<sequence length="196" mass="22181">MRAAQPEPKQACLYASASLDPYFNESFRMPLPDASKRRYAHMAAYRGYTIATYKDPLDEPVYLIGTTPVFAVYFALDELGEPITPVDTCFWSPFLAMAMIDQYVALTEHERKQWWKAQGAWPMIHQNYSAQHQLPMLLDTLRNVAAECADPDLDLMYGDASEFGKAMAAKIKKGLETLHHVPAPKEGEERPHARSV</sequence>
<name>V5Q9U1_9CAUD</name>
<dbReference type="OrthoDB" id="30970at10239"/>
<dbReference type="Proteomes" id="UP000018624">
    <property type="component" value="Segment"/>
</dbReference>
<organism evidence="1 2">
    <name type="scientific">Xylella phage Salvo</name>
    <dbReference type="NCBI Taxonomy" id="1415147"/>
    <lineage>
        <taxon>Viruses</taxon>
        <taxon>Duplodnaviria</taxon>
        <taxon>Heunggongvirae</taxon>
        <taxon>Uroviricota</taxon>
        <taxon>Caudoviricetes</taxon>
        <taxon>Casjensviridae</taxon>
        <taxon>Salvovirus</taxon>
        <taxon>Salvovirus salvo</taxon>
    </lineage>
</organism>
<gene>
    <name evidence="1" type="ORF">Salvo_20</name>
</gene>
<evidence type="ECO:0000313" key="1">
    <source>
        <dbReference type="EMBL" id="AHB12220.1"/>
    </source>
</evidence>
<reference evidence="1 2" key="1">
    <citation type="journal article" date="2014" name="J. Bacteriol.">
        <title>Characterization of novel virulent broad-host-range phages of Xylella fastidiosa and Xanthomonas.</title>
        <authorList>
            <person name="Ahern S.J."/>
            <person name="Das M."/>
            <person name="Bhowmick T.S."/>
            <person name="Young R."/>
            <person name="Gonzalez C.F."/>
        </authorList>
    </citation>
    <scope>NUCLEOTIDE SEQUENCE [LARGE SCALE GENOMIC DNA]</scope>
</reference>